<evidence type="ECO:0000256" key="2">
    <source>
        <dbReference type="ARBA" id="ARBA00023235"/>
    </source>
</evidence>
<accession>A0A370NV84</accession>
<dbReference type="FunFam" id="3.40.50.720:FF:000009">
    <property type="entry name" value="Fatty oxidation complex, alpha subunit"/>
    <property type="match status" value="1"/>
</dbReference>
<evidence type="ECO:0000313" key="8">
    <source>
        <dbReference type="Proteomes" id="UP000255165"/>
    </source>
</evidence>
<proteinExistence type="predicted"/>
<keyword evidence="4" id="KW-0511">Multifunctional enzyme</keyword>
<dbReference type="EMBL" id="QKWJ01000016">
    <property type="protein sequence ID" value="RDK09499.1"/>
    <property type="molecule type" value="Genomic_DNA"/>
</dbReference>
<feature type="domain" description="3-hydroxyacyl-CoA dehydrogenase NAD binding" evidence="6">
    <location>
        <begin position="48"/>
        <end position="224"/>
    </location>
</feature>
<reference evidence="8" key="1">
    <citation type="submission" date="2018-06" db="EMBL/GenBank/DDBJ databases">
        <authorList>
            <person name="Feng T."/>
            <person name="Jeon C.O."/>
        </authorList>
    </citation>
    <scope>NUCLEOTIDE SEQUENCE [LARGE SCALE GENOMIC DNA]</scope>
    <source>
        <strain evidence="8">S23</strain>
    </source>
</reference>
<dbReference type="Proteomes" id="UP000255165">
    <property type="component" value="Unassembled WGS sequence"/>
</dbReference>
<dbReference type="InterPro" id="IPR036291">
    <property type="entry name" value="NAD(P)-bd_dom_sf"/>
</dbReference>
<keyword evidence="3" id="KW-0456">Lyase</keyword>
<dbReference type="InterPro" id="IPR008927">
    <property type="entry name" value="6-PGluconate_DH-like_C_sf"/>
</dbReference>
<evidence type="ECO:0000313" key="7">
    <source>
        <dbReference type="EMBL" id="RDK09499.1"/>
    </source>
</evidence>
<dbReference type="GO" id="GO:0006631">
    <property type="term" value="P:fatty acid metabolic process"/>
    <property type="evidence" value="ECO:0007669"/>
    <property type="project" value="InterPro"/>
</dbReference>
<evidence type="ECO:0000256" key="1">
    <source>
        <dbReference type="ARBA" id="ARBA00023002"/>
    </source>
</evidence>
<evidence type="ECO:0000259" key="5">
    <source>
        <dbReference type="Pfam" id="PF00725"/>
    </source>
</evidence>
<keyword evidence="1" id="KW-0560">Oxidoreductase</keyword>
<feature type="domain" description="3-hydroxyacyl-CoA dehydrogenase C-terminal" evidence="5">
    <location>
        <begin position="229"/>
        <end position="322"/>
    </location>
</feature>
<organism evidence="7 8">
    <name type="scientific">Cupriavidus lacunae</name>
    <dbReference type="NCBI Taxonomy" id="2666307"/>
    <lineage>
        <taxon>Bacteria</taxon>
        <taxon>Pseudomonadati</taxon>
        <taxon>Pseudomonadota</taxon>
        <taxon>Betaproteobacteria</taxon>
        <taxon>Burkholderiales</taxon>
        <taxon>Burkholderiaceae</taxon>
        <taxon>Cupriavidus</taxon>
    </lineage>
</organism>
<dbReference type="Pfam" id="PF00725">
    <property type="entry name" value="3HCDH"/>
    <property type="match status" value="2"/>
</dbReference>
<dbReference type="RefSeq" id="WP_115212438.1">
    <property type="nucleotide sequence ID" value="NZ_QKWJ01000016.1"/>
</dbReference>
<dbReference type="Pfam" id="PF02737">
    <property type="entry name" value="3HCDH_N"/>
    <property type="match status" value="1"/>
</dbReference>
<dbReference type="Gene3D" id="1.10.1040.50">
    <property type="match status" value="1"/>
</dbReference>
<dbReference type="AlphaFoldDB" id="A0A370NV84"/>
<protein>
    <submittedName>
        <fullName evidence="7">3-hydroxyacyl-CoA dehydrogenase</fullName>
    </submittedName>
</protein>
<dbReference type="SUPFAM" id="SSF48179">
    <property type="entry name" value="6-phosphogluconate dehydrogenase C-terminal domain-like"/>
    <property type="match status" value="2"/>
</dbReference>
<dbReference type="Gene3D" id="3.40.50.720">
    <property type="entry name" value="NAD(P)-binding Rossmann-like Domain"/>
    <property type="match status" value="1"/>
</dbReference>
<name>A0A370NV84_9BURK</name>
<evidence type="ECO:0000256" key="4">
    <source>
        <dbReference type="ARBA" id="ARBA00023268"/>
    </source>
</evidence>
<dbReference type="GO" id="GO:0070403">
    <property type="term" value="F:NAD+ binding"/>
    <property type="evidence" value="ECO:0007669"/>
    <property type="project" value="InterPro"/>
</dbReference>
<comment type="caution">
    <text evidence="7">The sequence shown here is derived from an EMBL/GenBank/DDBJ whole genome shotgun (WGS) entry which is preliminary data.</text>
</comment>
<feature type="domain" description="3-hydroxyacyl-CoA dehydrogenase C-terminal" evidence="5">
    <location>
        <begin position="358"/>
        <end position="443"/>
    </location>
</feature>
<keyword evidence="8" id="KW-1185">Reference proteome</keyword>
<sequence length="453" mass="49521">MTTITRSDADADADADVQATADYVRFAQAEAARIPDFPQGLPLRPVNHVAVVGAGTMGGGIAMALANIGIPVTLIDSSRQGLDTGLRRVKDNYAGSVSRGRLDASAMQERLARITGSVDLADAAGADMVIEAVFEDMALKQQVFRELDALCKPGAILATNTSGLDVDAIAAVTRRPQDVVGAHFFSPAHVMRLLEVVRARDTAPDAIATLMDLGRRMGKTAVLARVYPGFIGNALFRNYTREAHFLVEEGALPHEVDQALTDFGYAMGIFAVHDMAGNDVGYQTRKAQIATRAQDRRWNDLILKLTELGRLGQKSGKGWYRYEPGSRQPLRDSEVEAFIEQESARLGILRRPIGAEEIIRRCVYGMVNEGAKLLEAGVALRPSDIDTVYLTGYGFPARHGGPMYYADRIGLQEVYADIERFHAEHGYWWQPAPLLARLAREGKTFADYQRGKA</sequence>
<dbReference type="InterPro" id="IPR006176">
    <property type="entry name" value="3-OHacyl-CoA_DH_NAD-bd"/>
</dbReference>
<evidence type="ECO:0000259" key="6">
    <source>
        <dbReference type="Pfam" id="PF02737"/>
    </source>
</evidence>
<dbReference type="InterPro" id="IPR006108">
    <property type="entry name" value="3HC_DH_C"/>
</dbReference>
<keyword evidence="2" id="KW-0413">Isomerase</keyword>
<dbReference type="PANTHER" id="PTHR23309:SF51">
    <property type="entry name" value="3-HYDROXYACYL-COA DEHYDROGENASE-RELATED"/>
    <property type="match status" value="1"/>
</dbReference>
<dbReference type="FunFam" id="1.10.1040.50:FF:000006">
    <property type="entry name" value="Peroxisomal bifunctional enzyme"/>
    <property type="match status" value="1"/>
</dbReference>
<evidence type="ECO:0000256" key="3">
    <source>
        <dbReference type="ARBA" id="ARBA00023239"/>
    </source>
</evidence>
<gene>
    <name evidence="7" type="ORF">DN412_15545</name>
</gene>
<dbReference type="SUPFAM" id="SSF51735">
    <property type="entry name" value="NAD(P)-binding Rossmann-fold domains"/>
    <property type="match status" value="1"/>
</dbReference>
<dbReference type="PANTHER" id="PTHR23309">
    <property type="entry name" value="3-HYDROXYACYL-COA DEHYROGENASE"/>
    <property type="match status" value="1"/>
</dbReference>
<dbReference type="GO" id="GO:0016829">
    <property type="term" value="F:lyase activity"/>
    <property type="evidence" value="ECO:0007669"/>
    <property type="project" value="UniProtKB-KW"/>
</dbReference>
<dbReference type="GO" id="GO:0016616">
    <property type="term" value="F:oxidoreductase activity, acting on the CH-OH group of donors, NAD or NADP as acceptor"/>
    <property type="evidence" value="ECO:0007669"/>
    <property type="project" value="InterPro"/>
</dbReference>
<dbReference type="GO" id="GO:0016853">
    <property type="term" value="F:isomerase activity"/>
    <property type="evidence" value="ECO:0007669"/>
    <property type="project" value="UniProtKB-KW"/>
</dbReference>